<reference evidence="1" key="1">
    <citation type="submission" date="2025-05" db="UniProtKB">
        <authorList>
            <consortium name="EnsemblMetazoa"/>
        </authorList>
    </citation>
    <scope>IDENTIFICATION</scope>
</reference>
<evidence type="ECO:0000313" key="2">
    <source>
        <dbReference type="Proteomes" id="UP001652700"/>
    </source>
</evidence>
<dbReference type="RefSeq" id="XP_050512955.1">
    <property type="nucleotide sequence ID" value="XM_050656998.1"/>
</dbReference>
<dbReference type="GeneID" id="114335826"/>
<dbReference type="EnsemblMetazoa" id="XM_050656998.1">
    <property type="protein sequence ID" value="XP_050512955.1"/>
    <property type="gene ID" value="LOC114335826"/>
</dbReference>
<name>A0ABM5KRY7_DIAVI</name>
<keyword evidence="2" id="KW-1185">Reference proteome</keyword>
<dbReference type="PANTHER" id="PTHR47331:SF5">
    <property type="entry name" value="RIBONUCLEASE H"/>
    <property type="match status" value="1"/>
</dbReference>
<evidence type="ECO:0000313" key="1">
    <source>
        <dbReference type="EnsemblMetazoa" id="XP_050512955.1"/>
    </source>
</evidence>
<dbReference type="PANTHER" id="PTHR47331">
    <property type="entry name" value="PHD-TYPE DOMAIN-CONTAINING PROTEIN"/>
    <property type="match status" value="1"/>
</dbReference>
<sequence length="258" mass="29360">MDIKTAKENCKSAKASMTRIQKWVNSKLNSETNLFIVENKMSLLKDGFDKFSVNQDIIDLATPDTQEPVDRSLQEDLFSELSARLAEKMNPQKHRAVIDSTQVLVNNKTNDKECEEIFQRTTKRDSDGRLIVTIPLKKPVSLLGESKDAALKRLNGLETRLRKNANLSNLYRTFTQEHMSVGHMSTIYNNQEINQISYYMPHYGMINKQNQTTKLRVVFDASAPTSTGVSFNQLQYVGPTIQDDLVAIIQKLWATKVT</sequence>
<proteinExistence type="predicted"/>
<organism evidence="1 2">
    <name type="scientific">Diabrotica virgifera virgifera</name>
    <name type="common">western corn rootworm</name>
    <dbReference type="NCBI Taxonomy" id="50390"/>
    <lineage>
        <taxon>Eukaryota</taxon>
        <taxon>Metazoa</taxon>
        <taxon>Ecdysozoa</taxon>
        <taxon>Arthropoda</taxon>
        <taxon>Hexapoda</taxon>
        <taxon>Insecta</taxon>
        <taxon>Pterygota</taxon>
        <taxon>Neoptera</taxon>
        <taxon>Endopterygota</taxon>
        <taxon>Coleoptera</taxon>
        <taxon>Polyphaga</taxon>
        <taxon>Cucujiformia</taxon>
        <taxon>Chrysomeloidea</taxon>
        <taxon>Chrysomelidae</taxon>
        <taxon>Galerucinae</taxon>
        <taxon>Diabroticina</taxon>
        <taxon>Diabroticites</taxon>
        <taxon>Diabrotica</taxon>
    </lineage>
</organism>
<accession>A0ABM5KRY7</accession>
<protein>
    <submittedName>
        <fullName evidence="1">Uncharacterized protein</fullName>
    </submittedName>
</protein>
<dbReference type="Proteomes" id="UP001652700">
    <property type="component" value="Unplaced"/>
</dbReference>